<proteinExistence type="predicted"/>
<dbReference type="InterPro" id="IPR001025">
    <property type="entry name" value="BAH_dom"/>
</dbReference>
<dbReference type="GO" id="GO:0003677">
    <property type="term" value="F:DNA binding"/>
    <property type="evidence" value="ECO:0007669"/>
    <property type="project" value="UniProtKB-KW"/>
</dbReference>
<dbReference type="SUPFAM" id="SSF46689">
    <property type="entry name" value="Homeodomain-like"/>
    <property type="match status" value="1"/>
</dbReference>
<dbReference type="Pfam" id="PF01426">
    <property type="entry name" value="BAH"/>
    <property type="match status" value="1"/>
</dbReference>
<accession>H2YKI3</accession>
<dbReference type="GO" id="GO:0005634">
    <property type="term" value="C:nucleus"/>
    <property type="evidence" value="ECO:0007669"/>
    <property type="project" value="UniProtKB-SubCell"/>
</dbReference>
<feature type="compositionally biased region" description="Basic and acidic residues" evidence="9">
    <location>
        <begin position="25"/>
        <end position="44"/>
    </location>
</feature>
<evidence type="ECO:0000256" key="7">
    <source>
        <dbReference type="ARBA" id="ARBA00023163"/>
    </source>
</evidence>
<dbReference type="STRING" id="51511.ENSCSAVP00000005835"/>
<feature type="domain" description="SANT" evidence="12">
    <location>
        <begin position="332"/>
        <end position="379"/>
    </location>
</feature>
<name>H2YKI3_CIOSA</name>
<dbReference type="Proteomes" id="UP000007875">
    <property type="component" value="Unassembled WGS sequence"/>
</dbReference>
<keyword evidence="8" id="KW-0539">Nucleus</keyword>
<dbReference type="FunFam" id="1.10.10.60:FF:000012">
    <property type="entry name" value="Metastasis-associated 1 family, member 3"/>
    <property type="match status" value="1"/>
</dbReference>
<dbReference type="InterPro" id="IPR000949">
    <property type="entry name" value="ELM2_dom"/>
</dbReference>
<dbReference type="SMART" id="SM01189">
    <property type="entry name" value="ELM2"/>
    <property type="match status" value="1"/>
</dbReference>
<dbReference type="PROSITE" id="PS51156">
    <property type="entry name" value="ELM2"/>
    <property type="match status" value="1"/>
</dbReference>
<dbReference type="Pfam" id="PF01448">
    <property type="entry name" value="ELM2"/>
    <property type="match status" value="1"/>
</dbReference>
<dbReference type="InParanoid" id="H2YKI3"/>
<feature type="domain" description="BAH" evidence="10">
    <location>
        <begin position="74"/>
        <end position="215"/>
    </location>
</feature>
<dbReference type="FunFam" id="2.30.30.490:FF:000045">
    <property type="entry name" value="Predicted protein"/>
    <property type="match status" value="1"/>
</dbReference>
<dbReference type="OMA" id="ATHIXES"/>
<evidence type="ECO:0000256" key="1">
    <source>
        <dbReference type="ARBA" id="ARBA00004123"/>
    </source>
</evidence>
<dbReference type="PROSITE" id="PS51038">
    <property type="entry name" value="BAH"/>
    <property type="match status" value="1"/>
</dbReference>
<dbReference type="SMART" id="SM00439">
    <property type="entry name" value="BAH"/>
    <property type="match status" value="1"/>
</dbReference>
<comment type="subcellular location">
    <subcellularLocation>
        <location evidence="1">Nucleus</location>
    </subcellularLocation>
</comment>
<dbReference type="PANTHER" id="PTHR13859:SF11">
    <property type="entry name" value="GRUNGE, ISOFORM J"/>
    <property type="match status" value="1"/>
</dbReference>
<keyword evidence="2" id="KW-0479">Metal-binding</keyword>
<reference evidence="13" key="3">
    <citation type="submission" date="2025-09" db="UniProtKB">
        <authorList>
            <consortium name="Ensembl"/>
        </authorList>
    </citation>
    <scope>IDENTIFICATION</scope>
</reference>
<keyword evidence="4" id="KW-0862">Zinc</keyword>
<dbReference type="PROSITE" id="PS51293">
    <property type="entry name" value="SANT"/>
    <property type="match status" value="1"/>
</dbReference>
<dbReference type="Ensembl" id="ENSCSAVT00000005910.1">
    <property type="protein sequence ID" value="ENSCSAVP00000005835.1"/>
    <property type="gene ID" value="ENSCSAVG00000003482.1"/>
</dbReference>
<evidence type="ECO:0000256" key="5">
    <source>
        <dbReference type="ARBA" id="ARBA00023015"/>
    </source>
</evidence>
<evidence type="ECO:0000256" key="2">
    <source>
        <dbReference type="ARBA" id="ARBA00022723"/>
    </source>
</evidence>
<evidence type="ECO:0008006" key="15">
    <source>
        <dbReference type="Google" id="ProtNLM"/>
    </source>
</evidence>
<dbReference type="GO" id="GO:0003682">
    <property type="term" value="F:chromatin binding"/>
    <property type="evidence" value="ECO:0007669"/>
    <property type="project" value="InterPro"/>
</dbReference>
<dbReference type="GO" id="GO:0008270">
    <property type="term" value="F:zinc ion binding"/>
    <property type="evidence" value="ECO:0007669"/>
    <property type="project" value="UniProtKB-KW"/>
</dbReference>
<dbReference type="Gene3D" id="2.30.30.490">
    <property type="match status" value="1"/>
</dbReference>
<evidence type="ECO:0000313" key="13">
    <source>
        <dbReference type="Ensembl" id="ENSCSAVP00000005835.1"/>
    </source>
</evidence>
<dbReference type="FunFam" id="4.10.1240.50:FF:000003">
    <property type="entry name" value="Arginine-glutamic acid dipeptide (RE) repeats a"/>
    <property type="match status" value="1"/>
</dbReference>
<evidence type="ECO:0000313" key="14">
    <source>
        <dbReference type="Proteomes" id="UP000007875"/>
    </source>
</evidence>
<dbReference type="HOGENOM" id="CLU_035473_0_0_1"/>
<dbReference type="CDD" id="cd11661">
    <property type="entry name" value="SANT_MTA3_like"/>
    <property type="match status" value="1"/>
</dbReference>
<feature type="domain" description="ELM2" evidence="11">
    <location>
        <begin position="216"/>
        <end position="328"/>
    </location>
</feature>
<keyword evidence="7" id="KW-0804">Transcription</keyword>
<keyword evidence="6" id="KW-0238">DNA-binding</keyword>
<evidence type="ECO:0000256" key="8">
    <source>
        <dbReference type="ARBA" id="ARBA00023242"/>
    </source>
</evidence>
<evidence type="ECO:0000256" key="4">
    <source>
        <dbReference type="ARBA" id="ARBA00022833"/>
    </source>
</evidence>
<dbReference type="GeneTree" id="ENSGT00940000153615"/>
<dbReference type="eggNOG" id="KOG2133">
    <property type="taxonomic scope" value="Eukaryota"/>
</dbReference>
<evidence type="ECO:0000259" key="10">
    <source>
        <dbReference type="PROSITE" id="PS51038"/>
    </source>
</evidence>
<reference evidence="13" key="2">
    <citation type="submission" date="2025-08" db="UniProtKB">
        <authorList>
            <consortium name="Ensembl"/>
        </authorList>
    </citation>
    <scope>IDENTIFICATION</scope>
</reference>
<evidence type="ECO:0000256" key="6">
    <source>
        <dbReference type="ARBA" id="ARBA00023125"/>
    </source>
</evidence>
<dbReference type="PANTHER" id="PTHR13859">
    <property type="entry name" value="ATROPHIN-RELATED"/>
    <property type="match status" value="1"/>
</dbReference>
<reference evidence="14" key="1">
    <citation type="submission" date="2003-08" db="EMBL/GenBank/DDBJ databases">
        <authorList>
            <person name="Birren B."/>
            <person name="Nusbaum C."/>
            <person name="Abebe A."/>
            <person name="Abouelleil A."/>
            <person name="Adekoya E."/>
            <person name="Ait-zahra M."/>
            <person name="Allen N."/>
            <person name="Allen T."/>
            <person name="An P."/>
            <person name="Anderson M."/>
            <person name="Anderson S."/>
            <person name="Arachchi H."/>
            <person name="Armbruster J."/>
            <person name="Bachantsang P."/>
            <person name="Baldwin J."/>
            <person name="Barry A."/>
            <person name="Bayul T."/>
            <person name="Blitshsteyn B."/>
            <person name="Bloom T."/>
            <person name="Blye J."/>
            <person name="Boguslavskiy L."/>
            <person name="Borowsky M."/>
            <person name="Boukhgalter B."/>
            <person name="Brunache A."/>
            <person name="Butler J."/>
            <person name="Calixte N."/>
            <person name="Calvo S."/>
            <person name="Camarata J."/>
            <person name="Campo K."/>
            <person name="Chang J."/>
            <person name="Cheshatsang Y."/>
            <person name="Citroen M."/>
            <person name="Collymore A."/>
            <person name="Considine T."/>
            <person name="Cook A."/>
            <person name="Cooke P."/>
            <person name="Corum B."/>
            <person name="Cuomo C."/>
            <person name="David R."/>
            <person name="Dawoe T."/>
            <person name="Degray S."/>
            <person name="Dodge S."/>
            <person name="Dooley K."/>
            <person name="Dorje P."/>
            <person name="Dorjee K."/>
            <person name="Dorris L."/>
            <person name="Duffey N."/>
            <person name="Dupes A."/>
            <person name="Elkins T."/>
            <person name="Engels R."/>
            <person name="Erickson J."/>
            <person name="Farina A."/>
            <person name="Faro S."/>
            <person name="Ferreira P."/>
            <person name="Fischer H."/>
            <person name="Fitzgerald M."/>
            <person name="Foley K."/>
            <person name="Gage D."/>
            <person name="Galagan J."/>
            <person name="Gearin G."/>
            <person name="Gnerre S."/>
            <person name="Gnirke A."/>
            <person name="Goyette A."/>
            <person name="Graham J."/>
            <person name="Grandbois E."/>
            <person name="Gyaltsen K."/>
            <person name="Hafez N."/>
            <person name="Hagopian D."/>
            <person name="Hagos B."/>
            <person name="Hall J."/>
            <person name="Hatcher B."/>
            <person name="Heller A."/>
            <person name="Higgins H."/>
            <person name="Honan T."/>
            <person name="Horn A."/>
            <person name="Houde N."/>
            <person name="Hughes L."/>
            <person name="Hulme W."/>
            <person name="Husby E."/>
            <person name="Iliev I."/>
            <person name="Jaffe D."/>
            <person name="Jones C."/>
            <person name="Kamal M."/>
            <person name="Kamat A."/>
            <person name="Kamvysselis M."/>
            <person name="Karlsson E."/>
            <person name="Kells C."/>
            <person name="Kieu A."/>
            <person name="Kisner P."/>
            <person name="Kodira C."/>
            <person name="Kulbokas E."/>
            <person name="Labutti K."/>
            <person name="Lama D."/>
            <person name="Landers T."/>
            <person name="Leger J."/>
            <person name="Levine S."/>
            <person name="Lewis D."/>
            <person name="Lewis T."/>
            <person name="Lindblad-toh K."/>
            <person name="Liu X."/>
            <person name="Lokyitsang T."/>
            <person name="Lokyitsang Y."/>
            <person name="Lucien O."/>
            <person name="Lui A."/>
            <person name="Ma L.J."/>
            <person name="Mabbitt R."/>
            <person name="Macdonald J."/>
            <person name="Maclean C."/>
            <person name="Major J."/>
            <person name="Manning J."/>
            <person name="Marabella R."/>
            <person name="Maru K."/>
            <person name="Matthews C."/>
            <person name="Mauceli E."/>
            <person name="Mccarthy M."/>
            <person name="Mcdonough S."/>
            <person name="Mcghee T."/>
            <person name="Meldrim J."/>
            <person name="Meneus L."/>
            <person name="Mesirov J."/>
            <person name="Mihalev A."/>
            <person name="Mihova T."/>
            <person name="Mikkelsen T."/>
            <person name="Mlenga V."/>
            <person name="Moru K."/>
            <person name="Mozes J."/>
            <person name="Mulrain L."/>
            <person name="Munson G."/>
            <person name="Naylor J."/>
            <person name="Newes C."/>
            <person name="Nguyen C."/>
            <person name="Nguyen N."/>
            <person name="Nguyen T."/>
            <person name="Nicol R."/>
            <person name="Nielsen C."/>
            <person name="Nizzari M."/>
            <person name="Norbu C."/>
            <person name="Norbu N."/>
            <person name="O'donnell P."/>
            <person name="Okoawo O."/>
            <person name="O'leary S."/>
            <person name="Omotosho B."/>
            <person name="O'neill K."/>
            <person name="Osman S."/>
            <person name="Parker S."/>
            <person name="Perrin D."/>
            <person name="Phunkhang P."/>
            <person name="Piqani B."/>
            <person name="Purcell S."/>
            <person name="Rachupka T."/>
            <person name="Ramasamy U."/>
            <person name="Rameau R."/>
            <person name="Ray V."/>
            <person name="Raymond C."/>
            <person name="Retta R."/>
            <person name="Richardson S."/>
            <person name="Rise C."/>
            <person name="Rodriguez J."/>
            <person name="Rogers J."/>
            <person name="Rogov P."/>
            <person name="Rutman M."/>
            <person name="Schupbach R."/>
            <person name="Seaman C."/>
            <person name="Settipalli S."/>
            <person name="Sharpe T."/>
            <person name="Sheridan J."/>
            <person name="Sherpa N."/>
            <person name="Shi J."/>
            <person name="Smirnov S."/>
            <person name="Smith C."/>
            <person name="Sougnez C."/>
            <person name="Spencer B."/>
            <person name="Stalker J."/>
            <person name="Stange-thomann N."/>
            <person name="Stavropoulos S."/>
            <person name="Stetson K."/>
            <person name="Stone C."/>
            <person name="Stone S."/>
            <person name="Stubbs M."/>
            <person name="Talamas J."/>
            <person name="Tchuinga P."/>
            <person name="Tenzing P."/>
            <person name="Tesfaye S."/>
            <person name="Theodore J."/>
            <person name="Thoulutsang Y."/>
            <person name="Topham K."/>
            <person name="Towey S."/>
            <person name="Tsamla T."/>
            <person name="Tsomo N."/>
            <person name="Vallee D."/>
            <person name="Vassiliev H."/>
            <person name="Venkataraman V."/>
            <person name="Vinson J."/>
            <person name="Vo A."/>
            <person name="Wade C."/>
            <person name="Wang S."/>
            <person name="Wangchuk T."/>
            <person name="Wangdi T."/>
            <person name="Whittaker C."/>
            <person name="Wilkinson J."/>
            <person name="Wu Y."/>
            <person name="Wyman D."/>
            <person name="Yadav S."/>
            <person name="Yang S."/>
            <person name="Yang X."/>
            <person name="Yeager S."/>
            <person name="Yee E."/>
            <person name="Young G."/>
            <person name="Zainoun J."/>
            <person name="Zembeck L."/>
            <person name="Zimmer A."/>
            <person name="Zody M."/>
            <person name="Lander E."/>
        </authorList>
    </citation>
    <scope>NUCLEOTIDE SEQUENCE [LARGE SCALE GENOMIC DNA]</scope>
</reference>
<sequence>METGVKSDAMWMQGTRRNTRSASNQEKEAKEKASSIEARQEANENFDLKKKEEVGRIVRGPNNEVIEYTTVNDISYRVFDSAYIDTERSDNPYFIATIQELKVSKKDNAVAVVKWYYRPSEVPDSVYQMLVKDRLEGIEDATERETVLNGENRNRELFACDDELTDVFPVSRLRGKCSILHLKNYKNVLDHEIKPDTFFYVLGYNPDTRRLTSTQGEVRVGPSHQWNASTRGIFQKASLPDLLPPSERVYNQEYEEKTWSPNVNDCDLVMFLRSARSMAAFAGMCDGGSPEEGCVIASRDDTTINALNVLFQSKGDARLALQVLVKSPLPLTIERKWTEDQVKRFQKGLRQNGKNFYKIRKDLLPSMRTADLVEFYYLW</sequence>
<dbReference type="InterPro" id="IPR017884">
    <property type="entry name" value="SANT_dom"/>
</dbReference>
<protein>
    <recommendedName>
        <fullName evidence="15">BAH domain-containing protein</fullName>
    </recommendedName>
</protein>
<evidence type="ECO:0000256" key="3">
    <source>
        <dbReference type="ARBA" id="ARBA00022771"/>
    </source>
</evidence>
<evidence type="ECO:0000259" key="11">
    <source>
        <dbReference type="PROSITE" id="PS51156"/>
    </source>
</evidence>
<keyword evidence="5" id="KW-0805">Transcription regulation</keyword>
<organism evidence="13 14">
    <name type="scientific">Ciona savignyi</name>
    <name type="common">Pacific transparent sea squirt</name>
    <dbReference type="NCBI Taxonomy" id="51511"/>
    <lineage>
        <taxon>Eukaryota</taxon>
        <taxon>Metazoa</taxon>
        <taxon>Chordata</taxon>
        <taxon>Tunicata</taxon>
        <taxon>Ascidiacea</taxon>
        <taxon>Phlebobranchia</taxon>
        <taxon>Cionidae</taxon>
        <taxon>Ciona</taxon>
    </lineage>
</organism>
<evidence type="ECO:0000256" key="9">
    <source>
        <dbReference type="SAM" id="MobiDB-lite"/>
    </source>
</evidence>
<keyword evidence="14" id="KW-1185">Reference proteome</keyword>
<dbReference type="InterPro" id="IPR043151">
    <property type="entry name" value="BAH_sf"/>
</dbReference>
<dbReference type="Gene3D" id="4.10.1240.50">
    <property type="match status" value="1"/>
</dbReference>
<feature type="region of interest" description="Disordered" evidence="9">
    <location>
        <begin position="1"/>
        <end position="44"/>
    </location>
</feature>
<dbReference type="GO" id="GO:0003714">
    <property type="term" value="F:transcription corepressor activity"/>
    <property type="evidence" value="ECO:0007669"/>
    <property type="project" value="TreeGrafter"/>
</dbReference>
<evidence type="ECO:0000259" key="12">
    <source>
        <dbReference type="PROSITE" id="PS51293"/>
    </source>
</evidence>
<dbReference type="InterPro" id="IPR009057">
    <property type="entry name" value="Homeodomain-like_sf"/>
</dbReference>
<keyword evidence="3" id="KW-0863">Zinc-finger</keyword>
<dbReference type="Gene3D" id="1.10.10.60">
    <property type="entry name" value="Homeodomain-like"/>
    <property type="match status" value="1"/>
</dbReference>
<dbReference type="AlphaFoldDB" id="H2YKI3"/>